<comment type="caution">
    <text evidence="1">The sequence shown here is derived from an EMBL/GenBank/DDBJ whole genome shotgun (WGS) entry which is preliminary data.</text>
</comment>
<name>A0A3E1EVZ7_9FLAO</name>
<proteinExistence type="predicted"/>
<organism evidence="1 2">
    <name type="scientific">Brumimicrobium aurantiacum</name>
    <dbReference type="NCBI Taxonomy" id="1737063"/>
    <lineage>
        <taxon>Bacteria</taxon>
        <taxon>Pseudomonadati</taxon>
        <taxon>Bacteroidota</taxon>
        <taxon>Flavobacteriia</taxon>
        <taxon>Flavobacteriales</taxon>
        <taxon>Crocinitomicaceae</taxon>
        <taxon>Brumimicrobium</taxon>
    </lineage>
</organism>
<keyword evidence="2" id="KW-1185">Reference proteome</keyword>
<dbReference type="EMBL" id="QURB01000007">
    <property type="protein sequence ID" value="RFC53729.1"/>
    <property type="molecule type" value="Genomic_DNA"/>
</dbReference>
<dbReference type="Proteomes" id="UP000257127">
    <property type="component" value="Unassembled WGS sequence"/>
</dbReference>
<accession>A0A3E1EVZ7</accession>
<sequence>MTEEQAHLFFPHEPHEDLEDLWEHRLFEQKQFFLTRPPLAKVWNAKIKKLDKQYEAYLVLTEQNRPLSKIDHSLEGVYNFSDQYIEAFHQFHKLRNDFKSELLQAQTFLDLSEVIEEWLKVENKFAQYWSLPSTAENDIEILQGKEPDPMEFLKALKEGHEIIQSPLTKDLKTNYNILPEIVQKEVKRLTLLSKI</sequence>
<dbReference type="RefSeq" id="WP_116881425.1">
    <property type="nucleotide sequence ID" value="NZ_QURB01000007.1"/>
</dbReference>
<evidence type="ECO:0000313" key="2">
    <source>
        <dbReference type="Proteomes" id="UP000257127"/>
    </source>
</evidence>
<evidence type="ECO:0000313" key="1">
    <source>
        <dbReference type="EMBL" id="RFC53729.1"/>
    </source>
</evidence>
<reference evidence="1 2" key="1">
    <citation type="submission" date="2018-08" db="EMBL/GenBank/DDBJ databases">
        <title>The draft genome squence of Brumimicrobium sp. N62.</title>
        <authorList>
            <person name="Du Z.-J."/>
            <person name="Luo H.-R."/>
        </authorList>
    </citation>
    <scope>NUCLEOTIDE SEQUENCE [LARGE SCALE GENOMIC DNA]</scope>
    <source>
        <strain evidence="1 2">N62</strain>
    </source>
</reference>
<gene>
    <name evidence="1" type="ORF">DXU93_11420</name>
</gene>
<dbReference type="AlphaFoldDB" id="A0A3E1EVZ7"/>
<dbReference type="OrthoDB" id="1467352at2"/>
<protein>
    <submittedName>
        <fullName evidence="1">Uncharacterized protein</fullName>
    </submittedName>
</protein>